<protein>
    <recommendedName>
        <fullName evidence="5">Cell wall protein</fullName>
    </recommendedName>
</protein>
<evidence type="ECO:0000313" key="4">
    <source>
        <dbReference type="Proteomes" id="UP000664132"/>
    </source>
</evidence>
<gene>
    <name evidence="3" type="ORF">IFR04_006117</name>
</gene>
<feature type="signal peptide" evidence="2">
    <location>
        <begin position="1"/>
        <end position="16"/>
    </location>
</feature>
<name>A0A8H7W7U6_9HELO</name>
<evidence type="ECO:0000313" key="3">
    <source>
        <dbReference type="EMBL" id="KAG4420731.1"/>
    </source>
</evidence>
<sequence length="250" mass="24477">MKYLVFTLVLASGASASFSSIFARTAQQILSDISTIGDDVKSLTDAINAYKGDVASAVPVTQAESKLDESIKQAATDAKGTSTLSELDATSILDAVSSLIPNIITSVNAFVGQQTAFQRAGLGEVASNDLSSLQSNTGDFADALISIAPSASQAAASSAKACIDGAFSSAVAGSTATNCGGSAQATTPPSSSGSSTSPTTISGGQAAATTTPASSASTDSAASTSTNAAAPTNVVAYLGVVLLFAAVLAL</sequence>
<keyword evidence="2" id="KW-0732">Signal</keyword>
<organism evidence="3 4">
    <name type="scientific">Cadophora malorum</name>
    <dbReference type="NCBI Taxonomy" id="108018"/>
    <lineage>
        <taxon>Eukaryota</taxon>
        <taxon>Fungi</taxon>
        <taxon>Dikarya</taxon>
        <taxon>Ascomycota</taxon>
        <taxon>Pezizomycotina</taxon>
        <taxon>Leotiomycetes</taxon>
        <taxon>Helotiales</taxon>
        <taxon>Ploettnerulaceae</taxon>
        <taxon>Cadophora</taxon>
    </lineage>
</organism>
<dbReference type="Gene3D" id="1.20.1280.140">
    <property type="match status" value="1"/>
</dbReference>
<dbReference type="AlphaFoldDB" id="A0A8H7W7U6"/>
<dbReference type="Proteomes" id="UP000664132">
    <property type="component" value="Unassembled WGS sequence"/>
</dbReference>
<dbReference type="InterPro" id="IPR021054">
    <property type="entry name" value="Cell_wall_mannoprotein_1"/>
</dbReference>
<feature type="region of interest" description="Disordered" evidence="1">
    <location>
        <begin position="178"/>
        <end position="224"/>
    </location>
</feature>
<dbReference type="PANTHER" id="PTHR38123">
    <property type="entry name" value="CELL WALL SERINE-THREONINE-RICH GALACTOMANNOPROTEIN MP1 (AFU_ORTHOLOGUE AFUA_4G03240)"/>
    <property type="match status" value="1"/>
</dbReference>
<proteinExistence type="predicted"/>
<evidence type="ECO:0008006" key="5">
    <source>
        <dbReference type="Google" id="ProtNLM"/>
    </source>
</evidence>
<dbReference type="EMBL" id="JAFJYH010000078">
    <property type="protein sequence ID" value="KAG4420731.1"/>
    <property type="molecule type" value="Genomic_DNA"/>
</dbReference>
<dbReference type="OrthoDB" id="3560940at2759"/>
<dbReference type="GO" id="GO:0005576">
    <property type="term" value="C:extracellular region"/>
    <property type="evidence" value="ECO:0007669"/>
    <property type="project" value="TreeGrafter"/>
</dbReference>
<dbReference type="Pfam" id="PF12296">
    <property type="entry name" value="HsbA"/>
    <property type="match status" value="1"/>
</dbReference>
<dbReference type="PANTHER" id="PTHR38123:SF1">
    <property type="entry name" value="HYDROPHOBIC SURFACE BINDING PROTEIN"/>
    <property type="match status" value="1"/>
</dbReference>
<comment type="caution">
    <text evidence="3">The sequence shown here is derived from an EMBL/GenBank/DDBJ whole genome shotgun (WGS) entry which is preliminary data.</text>
</comment>
<feature type="chain" id="PRO_5034761293" description="Cell wall protein" evidence="2">
    <location>
        <begin position="17"/>
        <end position="250"/>
    </location>
</feature>
<evidence type="ECO:0000256" key="1">
    <source>
        <dbReference type="SAM" id="MobiDB-lite"/>
    </source>
</evidence>
<reference evidence="3" key="1">
    <citation type="submission" date="2021-02" db="EMBL/GenBank/DDBJ databases">
        <title>Genome sequence Cadophora malorum strain M34.</title>
        <authorList>
            <person name="Stefanovic E."/>
            <person name="Vu D."/>
            <person name="Scully C."/>
            <person name="Dijksterhuis J."/>
            <person name="Roader J."/>
            <person name="Houbraken J."/>
        </authorList>
    </citation>
    <scope>NUCLEOTIDE SEQUENCE</scope>
    <source>
        <strain evidence="3">M34</strain>
    </source>
</reference>
<accession>A0A8H7W7U6</accession>
<feature type="compositionally biased region" description="Low complexity" evidence="1">
    <location>
        <begin position="186"/>
        <end position="224"/>
    </location>
</feature>
<evidence type="ECO:0000256" key="2">
    <source>
        <dbReference type="SAM" id="SignalP"/>
    </source>
</evidence>
<keyword evidence="4" id="KW-1185">Reference proteome</keyword>